<dbReference type="AlphaFoldDB" id="A0A0A0LZL9"/>
<dbReference type="Gene3D" id="3.30.450.20">
    <property type="entry name" value="PAS domain"/>
    <property type="match status" value="1"/>
</dbReference>
<proteinExistence type="predicted"/>
<evidence type="ECO:0000313" key="3">
    <source>
        <dbReference type="Proteomes" id="UP000029981"/>
    </source>
</evidence>
<dbReference type="Proteomes" id="UP000029981">
    <property type="component" value="Chromosome 1"/>
</dbReference>
<accession>A0A0A0LZL9</accession>
<reference evidence="2 3" key="1">
    <citation type="journal article" date="2009" name="Nat. Genet.">
        <title>The genome of the cucumber, Cucumis sativus L.</title>
        <authorList>
            <person name="Huang S."/>
            <person name="Li R."/>
            <person name="Zhang Z."/>
            <person name="Li L."/>
            <person name="Gu X."/>
            <person name="Fan W."/>
            <person name="Lucas W.J."/>
            <person name="Wang X."/>
            <person name="Xie B."/>
            <person name="Ni P."/>
            <person name="Ren Y."/>
            <person name="Zhu H."/>
            <person name="Li J."/>
            <person name="Lin K."/>
            <person name="Jin W."/>
            <person name="Fei Z."/>
            <person name="Li G."/>
            <person name="Staub J."/>
            <person name="Kilian A."/>
            <person name="van der Vossen E.A."/>
            <person name="Wu Y."/>
            <person name="Guo J."/>
            <person name="He J."/>
            <person name="Jia Z."/>
            <person name="Ren Y."/>
            <person name="Tian G."/>
            <person name="Lu Y."/>
            <person name="Ruan J."/>
            <person name="Qian W."/>
            <person name="Wang M."/>
            <person name="Huang Q."/>
            <person name="Li B."/>
            <person name="Xuan Z."/>
            <person name="Cao J."/>
            <person name="Asan"/>
            <person name="Wu Z."/>
            <person name="Zhang J."/>
            <person name="Cai Q."/>
            <person name="Bai Y."/>
            <person name="Zhao B."/>
            <person name="Han Y."/>
            <person name="Li Y."/>
            <person name="Li X."/>
            <person name="Wang S."/>
            <person name="Shi Q."/>
            <person name="Liu S."/>
            <person name="Cho W.K."/>
            <person name="Kim J.Y."/>
            <person name="Xu Y."/>
            <person name="Heller-Uszynska K."/>
            <person name="Miao H."/>
            <person name="Cheng Z."/>
            <person name="Zhang S."/>
            <person name="Wu J."/>
            <person name="Yang Y."/>
            <person name="Kang H."/>
            <person name="Li M."/>
            <person name="Liang H."/>
            <person name="Ren X."/>
            <person name="Shi Z."/>
            <person name="Wen M."/>
            <person name="Jian M."/>
            <person name="Yang H."/>
            <person name="Zhang G."/>
            <person name="Yang Z."/>
            <person name="Chen R."/>
            <person name="Liu S."/>
            <person name="Li J."/>
            <person name="Ma L."/>
            <person name="Liu H."/>
            <person name="Zhou Y."/>
            <person name="Zhao J."/>
            <person name="Fang X."/>
            <person name="Li G."/>
            <person name="Fang L."/>
            <person name="Li Y."/>
            <person name="Liu D."/>
            <person name="Zheng H."/>
            <person name="Zhang Y."/>
            <person name="Qin N."/>
            <person name="Li Z."/>
            <person name="Yang G."/>
            <person name="Yang S."/>
            <person name="Bolund L."/>
            <person name="Kristiansen K."/>
            <person name="Zheng H."/>
            <person name="Li S."/>
            <person name="Zhang X."/>
            <person name="Yang H."/>
            <person name="Wang J."/>
            <person name="Sun R."/>
            <person name="Zhang B."/>
            <person name="Jiang S."/>
            <person name="Wang J."/>
            <person name="Du Y."/>
            <person name="Li S."/>
        </authorList>
    </citation>
    <scope>NUCLEOTIDE SEQUENCE [LARGE SCALE GENOMIC DNA]</scope>
    <source>
        <strain evidence="3">cv. 9930</strain>
    </source>
</reference>
<dbReference type="STRING" id="3659.A0A0A0LZL9"/>
<protein>
    <recommendedName>
        <fullName evidence="1">PAS fold-2 domain-containing protein</fullName>
    </recommendedName>
</protein>
<name>A0A0A0LZL9_CUCSA</name>
<gene>
    <name evidence="2" type="ORF">Csa_1G408730</name>
</gene>
<dbReference type="Gramene" id="KGN65401">
    <property type="protein sequence ID" value="KGN65401"/>
    <property type="gene ID" value="Csa_1G408730"/>
</dbReference>
<dbReference type="InterPro" id="IPR013654">
    <property type="entry name" value="PAS_2"/>
</dbReference>
<evidence type="ECO:0000259" key="1">
    <source>
        <dbReference type="Pfam" id="PF08446"/>
    </source>
</evidence>
<organism evidence="2 3">
    <name type="scientific">Cucumis sativus</name>
    <name type="common">Cucumber</name>
    <dbReference type="NCBI Taxonomy" id="3659"/>
    <lineage>
        <taxon>Eukaryota</taxon>
        <taxon>Viridiplantae</taxon>
        <taxon>Streptophyta</taxon>
        <taxon>Embryophyta</taxon>
        <taxon>Tracheophyta</taxon>
        <taxon>Spermatophyta</taxon>
        <taxon>Magnoliopsida</taxon>
        <taxon>eudicotyledons</taxon>
        <taxon>Gunneridae</taxon>
        <taxon>Pentapetalae</taxon>
        <taxon>rosids</taxon>
        <taxon>fabids</taxon>
        <taxon>Cucurbitales</taxon>
        <taxon>Cucurbitaceae</taxon>
        <taxon>Benincaseae</taxon>
        <taxon>Cucumis</taxon>
    </lineage>
</organism>
<dbReference type="GO" id="GO:0006355">
    <property type="term" value="P:regulation of DNA-templated transcription"/>
    <property type="evidence" value="ECO:0007669"/>
    <property type="project" value="InterPro"/>
</dbReference>
<keyword evidence="3" id="KW-1185">Reference proteome</keyword>
<dbReference type="Pfam" id="PF08446">
    <property type="entry name" value="PAS_2"/>
    <property type="match status" value="1"/>
</dbReference>
<sequence>MSEISGFPLGPLLEHKNGLQKVSVPEEQITAYLSKIQRGGLVQPFGCLLAIEESSFKIISFSENC</sequence>
<dbReference type="SUPFAM" id="SSF55785">
    <property type="entry name" value="PYP-like sensor domain (PAS domain)"/>
    <property type="match status" value="1"/>
</dbReference>
<reference evidence="2 3" key="4">
    <citation type="journal article" date="2011" name="BMC Genomics">
        <title>RNA-Seq improves annotation of protein-coding genes in the cucumber genome.</title>
        <authorList>
            <person name="Li Z."/>
            <person name="Zhang Z."/>
            <person name="Yan P."/>
            <person name="Huang S."/>
            <person name="Fei Z."/>
            <person name="Lin K."/>
        </authorList>
    </citation>
    <scope>NUCLEOTIDE SEQUENCE [LARGE SCALE GENOMIC DNA]</scope>
    <source>
        <strain evidence="3">cv. 9930</strain>
    </source>
</reference>
<reference evidence="2 3" key="3">
    <citation type="journal article" date="2010" name="BMC Genomics">
        <title>Transcriptome sequencing and comparative analysis of cucumber flowers with different sex types.</title>
        <authorList>
            <person name="Guo S."/>
            <person name="Zheng Y."/>
            <person name="Joung J.G."/>
            <person name="Liu S."/>
            <person name="Zhang Z."/>
            <person name="Crasta O.R."/>
            <person name="Sobral B.W."/>
            <person name="Xu Y."/>
            <person name="Huang S."/>
            <person name="Fei Z."/>
        </authorList>
    </citation>
    <scope>NUCLEOTIDE SEQUENCE [LARGE SCALE GENOMIC DNA]</scope>
    <source>
        <strain evidence="3">cv. 9930</strain>
    </source>
</reference>
<dbReference type="EMBL" id="CM002922">
    <property type="protein sequence ID" value="KGN65401.1"/>
    <property type="molecule type" value="Genomic_DNA"/>
</dbReference>
<feature type="domain" description="PAS fold-2" evidence="1">
    <location>
        <begin position="31"/>
        <end position="65"/>
    </location>
</feature>
<dbReference type="InterPro" id="IPR035965">
    <property type="entry name" value="PAS-like_dom_sf"/>
</dbReference>
<reference evidence="2 3" key="2">
    <citation type="journal article" date="2009" name="PLoS ONE">
        <title>An integrated genetic and cytogenetic map of the cucumber genome.</title>
        <authorList>
            <person name="Ren Y."/>
            <person name="Zhang Z."/>
            <person name="Liu J."/>
            <person name="Staub J.E."/>
            <person name="Han Y."/>
            <person name="Cheng Z."/>
            <person name="Li X."/>
            <person name="Lu J."/>
            <person name="Miao H."/>
            <person name="Kang H."/>
            <person name="Xie B."/>
            <person name="Gu X."/>
            <person name="Wang X."/>
            <person name="Du Y."/>
            <person name="Jin W."/>
            <person name="Huang S."/>
        </authorList>
    </citation>
    <scope>NUCLEOTIDE SEQUENCE [LARGE SCALE GENOMIC DNA]</scope>
    <source>
        <strain evidence="3">cv. 9930</strain>
    </source>
</reference>
<evidence type="ECO:0000313" key="2">
    <source>
        <dbReference type="EMBL" id="KGN65401.1"/>
    </source>
</evidence>